<dbReference type="RefSeq" id="WP_273642290.1">
    <property type="nucleotide sequence ID" value="NZ_JAQQXP010000003.1"/>
</dbReference>
<gene>
    <name evidence="3" type="ORF">OIK42_17040</name>
</gene>
<proteinExistence type="predicted"/>
<dbReference type="SUPFAM" id="SSF52540">
    <property type="entry name" value="P-loop containing nucleoside triphosphate hydrolases"/>
    <property type="match status" value="1"/>
</dbReference>
<dbReference type="Gene3D" id="3.40.50.300">
    <property type="entry name" value="P-loop containing nucleotide triphosphate hydrolases"/>
    <property type="match status" value="1"/>
</dbReference>
<reference evidence="3 4" key="1">
    <citation type="submission" date="2022-10" db="EMBL/GenBank/DDBJ databases">
        <title>Alteromonas sp. chi3 Genome sequencing.</title>
        <authorList>
            <person name="Park S."/>
        </authorList>
    </citation>
    <scope>NUCLEOTIDE SEQUENCE [LARGE SCALE GENOMIC DNA]</scope>
    <source>
        <strain evidence="4">chi3</strain>
    </source>
</reference>
<evidence type="ECO:0000313" key="4">
    <source>
        <dbReference type="Proteomes" id="UP001218788"/>
    </source>
</evidence>
<evidence type="ECO:0000256" key="2">
    <source>
        <dbReference type="PROSITE-ProRule" id="PRU00339"/>
    </source>
</evidence>
<organism evidence="3 4">
    <name type="scientific">Alteromonas gilva</name>
    <dbReference type="NCBI Taxonomy" id="2987522"/>
    <lineage>
        <taxon>Bacteria</taxon>
        <taxon>Pseudomonadati</taxon>
        <taxon>Pseudomonadota</taxon>
        <taxon>Gammaproteobacteria</taxon>
        <taxon>Alteromonadales</taxon>
        <taxon>Alteromonadaceae</taxon>
        <taxon>Alteromonas/Salinimonas group</taxon>
        <taxon>Alteromonas</taxon>
    </lineage>
</organism>
<keyword evidence="1" id="KW-0808">Transferase</keyword>
<dbReference type="InterPro" id="IPR026634">
    <property type="entry name" value="TPST-like"/>
</dbReference>
<dbReference type="PROSITE" id="PS50005">
    <property type="entry name" value="TPR"/>
    <property type="match status" value="1"/>
</dbReference>
<dbReference type="EMBL" id="JAQQXP010000003">
    <property type="protein sequence ID" value="MDC8832465.1"/>
    <property type="molecule type" value="Genomic_DNA"/>
</dbReference>
<protein>
    <submittedName>
        <fullName evidence="3">Sulfotransferase</fullName>
    </submittedName>
</protein>
<dbReference type="InterPro" id="IPR027417">
    <property type="entry name" value="P-loop_NTPase"/>
</dbReference>
<accession>A0ABT5L5Z2</accession>
<dbReference type="Proteomes" id="UP001218788">
    <property type="component" value="Unassembled WGS sequence"/>
</dbReference>
<dbReference type="Pfam" id="PF13469">
    <property type="entry name" value="Sulfotransfer_3"/>
    <property type="match status" value="1"/>
</dbReference>
<keyword evidence="2" id="KW-0802">TPR repeat</keyword>
<sequence length="545" mass="61230">MNVPTDSQMTSRDSRQLARAQEYVFNEPRYALALLNRLLNKGHQTQSIYTTRAKAYLNMGAHLRAFDSAEQALQFGPLNASLVALQLEAALAVGDHKSVVRLIAQSLNDPSLSRLLQQDLAQAAHLNNQNELAEMLYLRLLKEAPDNALYLTRLGAIKQKLGDMTAATECYVKAVNYRPDYAIAYNLLANVARSSHGDNHLSLLQRGLSECGKEPEGAALLNYALGKEYEDLNDPALAARHYAQGAAQMRSMFEYNSSAVADSFAITREHFTRHTTVNLPAASCLDADDMPTPVFIVGMPRTGSTLIERILSSHDEVVAMGELSSFKASMKGSVEYQGGDGFHRSFYQCNSAHINYAEIGRQYLELACPAATYVRYFTDKYPLNFMDLGTIARALPNARFIHTVRDPGAILWSNYKQIFTHGMYQYSYDLNECAQYISHYQQLMQFWHQQFPGRILDVKYEELVGDIRSGVSRLLTFLDLPWQDKCLQFHQQKSAVATASVSQVREPVYTRSVSAWKHYSRFLSPGLDQLEAMGIAPEREPVNVY</sequence>
<dbReference type="SUPFAM" id="SSF48452">
    <property type="entry name" value="TPR-like"/>
    <property type="match status" value="1"/>
</dbReference>
<dbReference type="PANTHER" id="PTHR12788">
    <property type="entry name" value="PROTEIN-TYROSINE SULFOTRANSFERASE 2"/>
    <property type="match status" value="1"/>
</dbReference>
<feature type="repeat" description="TPR" evidence="2">
    <location>
        <begin position="148"/>
        <end position="181"/>
    </location>
</feature>
<dbReference type="InterPro" id="IPR019734">
    <property type="entry name" value="TPR_rpt"/>
</dbReference>
<evidence type="ECO:0000313" key="3">
    <source>
        <dbReference type="EMBL" id="MDC8832465.1"/>
    </source>
</evidence>
<keyword evidence="4" id="KW-1185">Reference proteome</keyword>
<dbReference type="Gene3D" id="1.25.40.10">
    <property type="entry name" value="Tetratricopeptide repeat domain"/>
    <property type="match status" value="1"/>
</dbReference>
<dbReference type="SMART" id="SM00028">
    <property type="entry name" value="TPR"/>
    <property type="match status" value="4"/>
</dbReference>
<dbReference type="Pfam" id="PF13181">
    <property type="entry name" value="TPR_8"/>
    <property type="match status" value="1"/>
</dbReference>
<dbReference type="PANTHER" id="PTHR12788:SF10">
    <property type="entry name" value="PROTEIN-TYROSINE SULFOTRANSFERASE"/>
    <property type="match status" value="1"/>
</dbReference>
<evidence type="ECO:0000256" key="1">
    <source>
        <dbReference type="ARBA" id="ARBA00022679"/>
    </source>
</evidence>
<comment type="caution">
    <text evidence="3">The sequence shown here is derived from an EMBL/GenBank/DDBJ whole genome shotgun (WGS) entry which is preliminary data.</text>
</comment>
<dbReference type="InterPro" id="IPR011990">
    <property type="entry name" value="TPR-like_helical_dom_sf"/>
</dbReference>
<name>A0ABT5L5Z2_9ALTE</name>